<name>A0A7C9MJT5_9BACT</name>
<dbReference type="PROSITE" id="PS50110">
    <property type="entry name" value="RESPONSE_REGULATORY"/>
    <property type="match status" value="1"/>
</dbReference>
<gene>
    <name evidence="4" type="ORF">GTA51_11385</name>
</gene>
<sequence length="126" mass="13761">MIAARVMIVEDEAITAMATGAMIKRLGHVVSAAVGTGQDALDAFRRQRPDLVLMDIRLDGDLDGIETAKLMRRDSNVPVVFVSAFVDDATRNRAAEAGSFDFMAKPLDEYDLKDLLARLLPMVGDH</sequence>
<evidence type="ECO:0000259" key="3">
    <source>
        <dbReference type="PROSITE" id="PS50110"/>
    </source>
</evidence>
<evidence type="ECO:0000256" key="2">
    <source>
        <dbReference type="PROSITE-ProRule" id="PRU00169"/>
    </source>
</evidence>
<dbReference type="Pfam" id="PF00072">
    <property type="entry name" value="Response_reg"/>
    <property type="match status" value="1"/>
</dbReference>
<dbReference type="AlphaFoldDB" id="A0A7C9MJT5"/>
<dbReference type="InterPro" id="IPR001789">
    <property type="entry name" value="Sig_transdc_resp-reg_receiver"/>
</dbReference>
<evidence type="ECO:0000256" key="1">
    <source>
        <dbReference type="ARBA" id="ARBA00022553"/>
    </source>
</evidence>
<dbReference type="EMBL" id="WVUD01000019">
    <property type="protein sequence ID" value="MYL83729.1"/>
    <property type="molecule type" value="Genomic_DNA"/>
</dbReference>
<dbReference type="GO" id="GO:0000160">
    <property type="term" value="P:phosphorelay signal transduction system"/>
    <property type="evidence" value="ECO:0007669"/>
    <property type="project" value="InterPro"/>
</dbReference>
<dbReference type="SMART" id="SM00448">
    <property type="entry name" value="REC"/>
    <property type="match status" value="1"/>
</dbReference>
<feature type="modified residue" description="4-aspartylphosphate" evidence="2">
    <location>
        <position position="55"/>
    </location>
</feature>
<comment type="caution">
    <text evidence="4">The sequence shown here is derived from an EMBL/GenBank/DDBJ whole genome shotgun (WGS) entry which is preliminary data.</text>
</comment>
<proteinExistence type="predicted"/>
<dbReference type="PANTHER" id="PTHR44591">
    <property type="entry name" value="STRESS RESPONSE REGULATOR PROTEIN 1"/>
    <property type="match status" value="1"/>
</dbReference>
<organism evidence="4 5">
    <name type="scientific">Solidesulfovibrio aerotolerans</name>
    <dbReference type="NCBI Taxonomy" id="295255"/>
    <lineage>
        <taxon>Bacteria</taxon>
        <taxon>Pseudomonadati</taxon>
        <taxon>Thermodesulfobacteriota</taxon>
        <taxon>Desulfovibrionia</taxon>
        <taxon>Desulfovibrionales</taxon>
        <taxon>Desulfovibrionaceae</taxon>
        <taxon>Solidesulfovibrio</taxon>
    </lineage>
</organism>
<accession>A0A7C9MJT5</accession>
<evidence type="ECO:0000313" key="4">
    <source>
        <dbReference type="EMBL" id="MYL83729.1"/>
    </source>
</evidence>
<reference evidence="4 5" key="1">
    <citation type="submission" date="2020-01" db="EMBL/GenBank/DDBJ databases">
        <title>Genome sequence of Desulfovibrio aerotolerans DSM 16695(T).</title>
        <authorList>
            <person name="Karnachuk O."/>
            <person name="Avakyan M."/>
            <person name="Mardanov A."/>
            <person name="Kadnikov V."/>
            <person name="Ravin N."/>
        </authorList>
    </citation>
    <scope>NUCLEOTIDE SEQUENCE [LARGE SCALE GENOMIC DNA]</scope>
    <source>
        <strain evidence="4 5">DSM 16695</strain>
    </source>
</reference>
<feature type="domain" description="Response regulatory" evidence="3">
    <location>
        <begin position="5"/>
        <end position="120"/>
    </location>
</feature>
<dbReference type="Gene3D" id="3.40.50.2300">
    <property type="match status" value="1"/>
</dbReference>
<dbReference type="SUPFAM" id="SSF52172">
    <property type="entry name" value="CheY-like"/>
    <property type="match status" value="1"/>
</dbReference>
<protein>
    <submittedName>
        <fullName evidence="4">Response regulator</fullName>
    </submittedName>
</protein>
<dbReference type="Proteomes" id="UP000482487">
    <property type="component" value="Unassembled WGS sequence"/>
</dbReference>
<keyword evidence="5" id="KW-1185">Reference proteome</keyword>
<dbReference type="InterPro" id="IPR050595">
    <property type="entry name" value="Bact_response_regulator"/>
</dbReference>
<dbReference type="InterPro" id="IPR011006">
    <property type="entry name" value="CheY-like_superfamily"/>
</dbReference>
<dbReference type="CDD" id="cd17534">
    <property type="entry name" value="REC_DC-like"/>
    <property type="match status" value="1"/>
</dbReference>
<dbReference type="OrthoDB" id="9790791at2"/>
<evidence type="ECO:0000313" key="5">
    <source>
        <dbReference type="Proteomes" id="UP000482487"/>
    </source>
</evidence>
<keyword evidence="1 2" id="KW-0597">Phosphoprotein</keyword>
<dbReference type="RefSeq" id="WP_160961198.1">
    <property type="nucleotide sequence ID" value="NZ_WVUD01000019.1"/>
</dbReference>
<dbReference type="PANTHER" id="PTHR44591:SF3">
    <property type="entry name" value="RESPONSE REGULATORY DOMAIN-CONTAINING PROTEIN"/>
    <property type="match status" value="1"/>
</dbReference>